<evidence type="ECO:0000313" key="2">
    <source>
        <dbReference type="Proteomes" id="UP000006038"/>
    </source>
</evidence>
<reference evidence="1" key="1">
    <citation type="journal article" date="2013" name="Nat. Commun.">
        <title>Whole-genome sequencing of Oryza brachyantha reveals mechanisms underlying Oryza genome evolution.</title>
        <authorList>
            <person name="Chen J."/>
            <person name="Huang Q."/>
            <person name="Gao D."/>
            <person name="Wang J."/>
            <person name="Lang Y."/>
            <person name="Liu T."/>
            <person name="Li B."/>
            <person name="Bai Z."/>
            <person name="Luis Goicoechea J."/>
            <person name="Liang C."/>
            <person name="Chen C."/>
            <person name="Zhang W."/>
            <person name="Sun S."/>
            <person name="Liao Y."/>
            <person name="Zhang X."/>
            <person name="Yang L."/>
            <person name="Song C."/>
            <person name="Wang M."/>
            <person name="Shi J."/>
            <person name="Liu G."/>
            <person name="Liu J."/>
            <person name="Zhou H."/>
            <person name="Zhou W."/>
            <person name="Yu Q."/>
            <person name="An N."/>
            <person name="Chen Y."/>
            <person name="Cai Q."/>
            <person name="Wang B."/>
            <person name="Liu B."/>
            <person name="Min J."/>
            <person name="Huang Y."/>
            <person name="Wu H."/>
            <person name="Li Z."/>
            <person name="Zhang Y."/>
            <person name="Yin Y."/>
            <person name="Song W."/>
            <person name="Jiang J."/>
            <person name="Jackson S.A."/>
            <person name="Wing R.A."/>
            <person name="Wang J."/>
            <person name="Chen M."/>
        </authorList>
    </citation>
    <scope>NUCLEOTIDE SEQUENCE [LARGE SCALE GENOMIC DNA]</scope>
    <source>
        <strain evidence="1">cv. IRGC 101232</strain>
    </source>
</reference>
<reference evidence="1" key="2">
    <citation type="submission" date="2013-04" db="UniProtKB">
        <authorList>
            <consortium name="EnsemblPlants"/>
        </authorList>
    </citation>
    <scope>IDENTIFICATION</scope>
</reference>
<dbReference type="AlphaFoldDB" id="J3NAT4"/>
<name>J3NAT4_ORYBR</name>
<keyword evidence="2" id="KW-1185">Reference proteome</keyword>
<dbReference type="Gramene" id="OB12G10920.1">
    <property type="protein sequence ID" value="OB12G10920.1"/>
    <property type="gene ID" value="OB12G10920"/>
</dbReference>
<dbReference type="EnsemblPlants" id="OB12G10920.1">
    <property type="protein sequence ID" value="OB12G10920.1"/>
    <property type="gene ID" value="OB12G10920"/>
</dbReference>
<sequence length="51" mass="6309">MMLWHRIYDVRDELSSIEMKLDVHSYLDYETRLKSARRVVCFIFTYLTNFC</sequence>
<dbReference type="Proteomes" id="UP000006038">
    <property type="component" value="Chromosome 12"/>
</dbReference>
<organism evidence="1">
    <name type="scientific">Oryza brachyantha</name>
    <name type="common">malo sina</name>
    <dbReference type="NCBI Taxonomy" id="4533"/>
    <lineage>
        <taxon>Eukaryota</taxon>
        <taxon>Viridiplantae</taxon>
        <taxon>Streptophyta</taxon>
        <taxon>Embryophyta</taxon>
        <taxon>Tracheophyta</taxon>
        <taxon>Spermatophyta</taxon>
        <taxon>Magnoliopsida</taxon>
        <taxon>Liliopsida</taxon>
        <taxon>Poales</taxon>
        <taxon>Poaceae</taxon>
        <taxon>BOP clade</taxon>
        <taxon>Oryzoideae</taxon>
        <taxon>Oryzeae</taxon>
        <taxon>Oryzinae</taxon>
        <taxon>Oryza</taxon>
    </lineage>
</organism>
<evidence type="ECO:0000313" key="1">
    <source>
        <dbReference type="EnsemblPlants" id="OB12G10920.1"/>
    </source>
</evidence>
<accession>J3NAT4</accession>
<proteinExistence type="predicted"/>
<dbReference type="HOGENOM" id="CLU_3109592_0_0_1"/>
<protein>
    <submittedName>
        <fullName evidence="1">Uncharacterized protein</fullName>
    </submittedName>
</protein>